<keyword evidence="7" id="KW-0808">Transferase</keyword>
<keyword evidence="15" id="KW-1185">Reference proteome</keyword>
<feature type="region of interest" description="Disordered" evidence="12">
    <location>
        <begin position="1"/>
        <end position="38"/>
    </location>
</feature>
<dbReference type="Gene3D" id="3.20.20.70">
    <property type="entry name" value="Aldolase class I"/>
    <property type="match status" value="1"/>
</dbReference>
<keyword evidence="10" id="KW-0408">Iron</keyword>
<feature type="domain" description="Radical SAM core" evidence="13">
    <location>
        <begin position="145"/>
        <end position="386"/>
    </location>
</feature>
<dbReference type="InterPro" id="IPR007197">
    <property type="entry name" value="rSAM"/>
</dbReference>
<dbReference type="EMBL" id="BRXY01000396">
    <property type="protein sequence ID" value="GMH92292.1"/>
    <property type="molecule type" value="Genomic_DNA"/>
</dbReference>
<dbReference type="InterPro" id="IPR058240">
    <property type="entry name" value="rSAM_sf"/>
</dbReference>
<dbReference type="GO" id="GO:0051539">
    <property type="term" value="F:4 iron, 4 sulfur cluster binding"/>
    <property type="evidence" value="ECO:0007669"/>
    <property type="project" value="UniProtKB-KW"/>
</dbReference>
<protein>
    <recommendedName>
        <fullName evidence="13">Radical SAM core domain-containing protein</fullName>
    </recommendedName>
</protein>
<dbReference type="Pfam" id="PF04055">
    <property type="entry name" value="Radical_SAM"/>
    <property type="match status" value="1"/>
</dbReference>
<dbReference type="GO" id="GO:0005737">
    <property type="term" value="C:cytoplasm"/>
    <property type="evidence" value="ECO:0007669"/>
    <property type="project" value="UniProtKB-SubCell"/>
</dbReference>
<dbReference type="InterPro" id="IPR013785">
    <property type="entry name" value="Aldolase_TIM"/>
</dbReference>
<dbReference type="OrthoDB" id="538249at2759"/>
<evidence type="ECO:0000259" key="13">
    <source>
        <dbReference type="PROSITE" id="PS51918"/>
    </source>
</evidence>
<dbReference type="GO" id="GO:0030488">
    <property type="term" value="P:tRNA methylation"/>
    <property type="evidence" value="ECO:0007669"/>
    <property type="project" value="TreeGrafter"/>
</dbReference>
<keyword evidence="9" id="KW-0479">Metal-binding</keyword>
<sequence>MASTTSSRLLTDGTDLNVSQDGPSDGPQRPNKFNYRTATKDELEQFLAKHDFPKYRASQIMAFPLSTDPTAMHTLPKGLRDLLSEAALPSPSISSSSPNPSSPILSLSSPGGSLHSRDGTIKRSYVLRDSSLIESVLMPYSTSSGTLRHTACISSQAGCAQACTFCATGQMGFTRQLTVDEIVSQVDIYDSEVKNLGGKGVNNIVFMGMGEPLANYKNVVKAVHVINERLNIGMRKITVSTVGLGPNIRRLALDLPQVNLAVSLHESDGEKRSKLIPANERYGGLEGLMDSVRFHVEETGRRVTFEWALIRGVNDDKETARGLGELLKRSGIKRHMCHVNVIPLNPTEGFDGKKSDPERVGKFRDVLEKEFGVRCTVRVRRGIDVEAGCGQLHTVIEKRRKGERTEPEPEAETIGAGLEMVEEIEVVGGEFAEEFEGEDDLDFAPEQDLPETYDGPIDLDTVGDFDDNDDDDEAIDPSEAARILNLISPEKPPTVHKTKITDDDGENERKIKKLKKKLKGIERLEKKVEGGLTMDDKMREKLSKRREIEDAIESLLHNLK</sequence>
<dbReference type="PANTHER" id="PTHR30544:SF5">
    <property type="entry name" value="RADICAL SAM CORE DOMAIN-CONTAINING PROTEIN"/>
    <property type="match status" value="1"/>
</dbReference>
<dbReference type="Proteomes" id="UP001165085">
    <property type="component" value="Unassembled WGS sequence"/>
</dbReference>
<keyword evidence="4" id="KW-0963">Cytoplasm</keyword>
<keyword evidence="8" id="KW-0949">S-adenosyl-L-methionine</keyword>
<comment type="caution">
    <text evidence="14">The sequence shown here is derived from an EMBL/GenBank/DDBJ whole genome shotgun (WGS) entry which is preliminary data.</text>
</comment>
<dbReference type="PANTHER" id="PTHR30544">
    <property type="entry name" value="23S RRNA METHYLTRANSFERASE"/>
    <property type="match status" value="1"/>
</dbReference>
<dbReference type="SFLD" id="SFLDS00029">
    <property type="entry name" value="Radical_SAM"/>
    <property type="match status" value="1"/>
</dbReference>
<dbReference type="GO" id="GO:0008173">
    <property type="term" value="F:RNA methyltransferase activity"/>
    <property type="evidence" value="ECO:0007669"/>
    <property type="project" value="InterPro"/>
</dbReference>
<dbReference type="FunFam" id="3.20.20.70:FF:000014">
    <property type="entry name" value="Probable dual-specificity RNA methyltransferase RlmN"/>
    <property type="match status" value="1"/>
</dbReference>
<reference evidence="15" key="1">
    <citation type="journal article" date="2023" name="Commun. Biol.">
        <title>Genome analysis of Parmales, the sister group of diatoms, reveals the evolutionary specialization of diatoms from phago-mixotrophs to photoautotrophs.</title>
        <authorList>
            <person name="Ban H."/>
            <person name="Sato S."/>
            <person name="Yoshikawa S."/>
            <person name="Yamada K."/>
            <person name="Nakamura Y."/>
            <person name="Ichinomiya M."/>
            <person name="Sato N."/>
            <person name="Blanc-Mathieu R."/>
            <person name="Endo H."/>
            <person name="Kuwata A."/>
            <person name="Ogata H."/>
        </authorList>
    </citation>
    <scope>NUCLEOTIDE SEQUENCE [LARGE SCALE GENOMIC DNA]</scope>
    <source>
        <strain evidence="15">NIES 3701</strain>
    </source>
</reference>
<keyword evidence="5" id="KW-0698">rRNA processing</keyword>
<organism evidence="14 15">
    <name type="scientific">Triparma strigata</name>
    <dbReference type="NCBI Taxonomy" id="1606541"/>
    <lineage>
        <taxon>Eukaryota</taxon>
        <taxon>Sar</taxon>
        <taxon>Stramenopiles</taxon>
        <taxon>Ochrophyta</taxon>
        <taxon>Bolidophyceae</taxon>
        <taxon>Parmales</taxon>
        <taxon>Triparmaceae</taxon>
        <taxon>Triparma</taxon>
    </lineage>
</organism>
<accession>A0A9W7BKW4</accession>
<dbReference type="Gene3D" id="1.10.150.530">
    <property type="match status" value="1"/>
</dbReference>
<evidence type="ECO:0000256" key="10">
    <source>
        <dbReference type="ARBA" id="ARBA00023004"/>
    </source>
</evidence>
<evidence type="ECO:0000256" key="2">
    <source>
        <dbReference type="ARBA" id="ARBA00004496"/>
    </source>
</evidence>
<dbReference type="InterPro" id="IPR040072">
    <property type="entry name" value="Methyltransferase_A"/>
</dbReference>
<dbReference type="InterPro" id="IPR004383">
    <property type="entry name" value="rRNA_lsu_MTrfase_RlmN/Cfr"/>
</dbReference>
<feature type="compositionally biased region" description="Polar residues" evidence="12">
    <location>
        <begin position="1"/>
        <end position="22"/>
    </location>
</feature>
<evidence type="ECO:0000256" key="4">
    <source>
        <dbReference type="ARBA" id="ARBA00022490"/>
    </source>
</evidence>
<evidence type="ECO:0000313" key="14">
    <source>
        <dbReference type="EMBL" id="GMH92292.1"/>
    </source>
</evidence>
<evidence type="ECO:0000256" key="5">
    <source>
        <dbReference type="ARBA" id="ARBA00022552"/>
    </source>
</evidence>
<dbReference type="AlphaFoldDB" id="A0A9W7BKW4"/>
<dbReference type="CDD" id="cd01335">
    <property type="entry name" value="Radical_SAM"/>
    <property type="match status" value="1"/>
</dbReference>
<evidence type="ECO:0000256" key="11">
    <source>
        <dbReference type="ARBA" id="ARBA00023014"/>
    </source>
</evidence>
<evidence type="ECO:0000256" key="8">
    <source>
        <dbReference type="ARBA" id="ARBA00022691"/>
    </source>
</evidence>
<evidence type="ECO:0000256" key="7">
    <source>
        <dbReference type="ARBA" id="ARBA00022679"/>
    </source>
</evidence>
<keyword evidence="6" id="KW-0489">Methyltransferase</keyword>
<evidence type="ECO:0000256" key="3">
    <source>
        <dbReference type="ARBA" id="ARBA00022485"/>
    </source>
</evidence>
<comment type="subcellular location">
    <subcellularLocation>
        <location evidence="2">Cytoplasm</location>
    </subcellularLocation>
</comment>
<dbReference type="GO" id="GO:0046872">
    <property type="term" value="F:metal ion binding"/>
    <property type="evidence" value="ECO:0007669"/>
    <property type="project" value="UniProtKB-KW"/>
</dbReference>
<gene>
    <name evidence="14" type="ORF">TrST_g13354</name>
</gene>
<evidence type="ECO:0000256" key="9">
    <source>
        <dbReference type="ARBA" id="ARBA00022723"/>
    </source>
</evidence>
<evidence type="ECO:0000256" key="1">
    <source>
        <dbReference type="ARBA" id="ARBA00001966"/>
    </source>
</evidence>
<comment type="cofactor">
    <cofactor evidence="1">
        <name>[4Fe-4S] cluster</name>
        <dbReference type="ChEBI" id="CHEBI:49883"/>
    </cofactor>
</comment>
<evidence type="ECO:0000256" key="12">
    <source>
        <dbReference type="SAM" id="MobiDB-lite"/>
    </source>
</evidence>
<keyword evidence="3" id="KW-0004">4Fe-4S</keyword>
<feature type="compositionally biased region" description="Low complexity" evidence="12">
    <location>
        <begin position="88"/>
        <end position="114"/>
    </location>
</feature>
<keyword evidence="11" id="KW-0411">Iron-sulfur</keyword>
<name>A0A9W7BKW4_9STRA</name>
<feature type="region of interest" description="Disordered" evidence="12">
    <location>
        <begin position="88"/>
        <end position="118"/>
    </location>
</feature>
<dbReference type="SUPFAM" id="SSF102114">
    <property type="entry name" value="Radical SAM enzymes"/>
    <property type="match status" value="1"/>
</dbReference>
<dbReference type="SFLD" id="SFLDF00275">
    <property type="entry name" value="adenosine_C2_methyltransferase"/>
    <property type="match status" value="1"/>
</dbReference>
<dbReference type="GO" id="GO:0070475">
    <property type="term" value="P:rRNA base methylation"/>
    <property type="evidence" value="ECO:0007669"/>
    <property type="project" value="TreeGrafter"/>
</dbReference>
<dbReference type="SFLD" id="SFLDG01062">
    <property type="entry name" value="methyltransferase_(Class_A)"/>
    <property type="match status" value="1"/>
</dbReference>
<evidence type="ECO:0000256" key="6">
    <source>
        <dbReference type="ARBA" id="ARBA00022603"/>
    </source>
</evidence>
<dbReference type="PROSITE" id="PS51918">
    <property type="entry name" value="RADICAL_SAM"/>
    <property type="match status" value="1"/>
</dbReference>
<proteinExistence type="predicted"/>
<evidence type="ECO:0000313" key="15">
    <source>
        <dbReference type="Proteomes" id="UP001165085"/>
    </source>
</evidence>